<keyword evidence="1" id="KW-0808">Transferase</keyword>
<proteinExistence type="predicted"/>
<name>A0A7C0VDW3_UNCW3</name>
<comment type="caution">
    <text evidence="1">The sequence shown here is derived from an EMBL/GenBank/DDBJ whole genome shotgun (WGS) entry which is preliminary data.</text>
</comment>
<dbReference type="EMBL" id="DQWE01000282">
    <property type="protein sequence ID" value="HDI83318.1"/>
    <property type="molecule type" value="Genomic_DNA"/>
</dbReference>
<reference evidence="1" key="1">
    <citation type="journal article" date="2020" name="mSystems">
        <title>Genome- and Community-Level Interaction Insights into Carbon Utilization and Element Cycling Functions of Hydrothermarchaeota in Hydrothermal Sediment.</title>
        <authorList>
            <person name="Zhou Z."/>
            <person name="Liu Y."/>
            <person name="Xu W."/>
            <person name="Pan J."/>
            <person name="Luo Z.H."/>
            <person name="Li M."/>
        </authorList>
    </citation>
    <scope>NUCLEOTIDE SEQUENCE [LARGE SCALE GENOMIC DNA]</scope>
    <source>
        <strain evidence="1">HyVt-102</strain>
    </source>
</reference>
<dbReference type="AlphaFoldDB" id="A0A7C0VDW3"/>
<organism evidence="1">
    <name type="scientific">candidate division WOR-3 bacterium</name>
    <dbReference type="NCBI Taxonomy" id="2052148"/>
    <lineage>
        <taxon>Bacteria</taxon>
        <taxon>Bacteria division WOR-3</taxon>
    </lineage>
</organism>
<sequence>MKSLLLQVLEPYRDKDRIFRVNILKEFIQETILYYLSRKGYMGKLIFEGGTCLRFMYGLRRFSEDLDFSVKERLDYPRFFEEIQKELELQGYEVEMKVKGSGNIKRCFYKFPELLNFCGITSQKGEKLSVLVEIDSSPPSGGELEETIFNRNYIFTVVHYSLPSLMAKKLHTILFRGFVKGRDYFDLIWLLSKGVKPDIELLNNAKKQTGLSLPEFSSENWKALLWKHIEKMDMKRIKRDLMPFLENPEDAALIEKKNFYKLLK</sequence>
<dbReference type="Gene3D" id="3.10.450.620">
    <property type="entry name" value="JHP933, nucleotidyltransferase-like core domain"/>
    <property type="match status" value="1"/>
</dbReference>
<dbReference type="Proteomes" id="UP000885847">
    <property type="component" value="Unassembled WGS sequence"/>
</dbReference>
<accession>A0A7C0VDW3</accession>
<dbReference type="InterPro" id="IPR014942">
    <property type="entry name" value="AbiEii"/>
</dbReference>
<gene>
    <name evidence="1" type="ORF">ENF18_05955</name>
</gene>
<dbReference type="GO" id="GO:0016740">
    <property type="term" value="F:transferase activity"/>
    <property type="evidence" value="ECO:0007669"/>
    <property type="project" value="UniProtKB-KW"/>
</dbReference>
<protein>
    <submittedName>
        <fullName evidence="1">Nucleotidyl transferase AbiEii/AbiGii toxin family protein</fullName>
    </submittedName>
</protein>
<evidence type="ECO:0000313" key="1">
    <source>
        <dbReference type="EMBL" id="HDI83318.1"/>
    </source>
</evidence>
<dbReference type="Pfam" id="PF08843">
    <property type="entry name" value="AbiEii"/>
    <property type="match status" value="1"/>
</dbReference>